<dbReference type="RefSeq" id="WP_152211997.1">
    <property type="nucleotide sequence ID" value="NZ_WFLN01000005.1"/>
</dbReference>
<name>A0A833N4A3_9BACT</name>
<dbReference type="AlphaFoldDB" id="A0A833N4A3"/>
<evidence type="ECO:0000313" key="1">
    <source>
        <dbReference type="EMBL" id="KAB8031821.1"/>
    </source>
</evidence>
<organism evidence="1 2">
    <name type="scientific">Fluviispira multicolorata</name>
    <dbReference type="NCBI Taxonomy" id="2654512"/>
    <lineage>
        <taxon>Bacteria</taxon>
        <taxon>Pseudomonadati</taxon>
        <taxon>Bdellovibrionota</taxon>
        <taxon>Oligoflexia</taxon>
        <taxon>Silvanigrellales</taxon>
        <taxon>Silvanigrellaceae</taxon>
        <taxon>Fluviispira</taxon>
    </lineage>
</organism>
<sequence length="87" mass="10553">MFDKNEFKNCFRKWLDENPSATYEEAKSFCESQIPSNAQEHYAWLAEQSIAWFLWRKENQSKENLNLHYSEDESDNYLTTKKDINYN</sequence>
<comment type="caution">
    <text evidence="1">The sequence shown here is derived from an EMBL/GenBank/DDBJ whole genome shotgun (WGS) entry which is preliminary data.</text>
</comment>
<keyword evidence="2" id="KW-1185">Reference proteome</keyword>
<protein>
    <submittedName>
        <fullName evidence="1">Uncharacterized protein</fullName>
    </submittedName>
</protein>
<dbReference type="EMBL" id="WFLN01000005">
    <property type="protein sequence ID" value="KAB8031821.1"/>
    <property type="molecule type" value="Genomic_DNA"/>
</dbReference>
<accession>A0A833N4A3</accession>
<evidence type="ECO:0000313" key="2">
    <source>
        <dbReference type="Proteomes" id="UP000442694"/>
    </source>
</evidence>
<gene>
    <name evidence="1" type="ORF">GCL57_04040</name>
</gene>
<reference evidence="1 2" key="1">
    <citation type="submission" date="2019-10" db="EMBL/GenBank/DDBJ databases">
        <title>New genus of Silvanigrellaceae.</title>
        <authorList>
            <person name="Pitt A."/>
            <person name="Hahn M.W."/>
        </authorList>
    </citation>
    <scope>NUCLEOTIDE SEQUENCE [LARGE SCALE GENOMIC DNA]</scope>
    <source>
        <strain evidence="1 2">33A1-SZDP</strain>
    </source>
</reference>
<dbReference type="Proteomes" id="UP000442694">
    <property type="component" value="Unassembled WGS sequence"/>
</dbReference>
<proteinExistence type="predicted"/>